<dbReference type="RefSeq" id="WP_078219297.1">
    <property type="nucleotide sequence ID" value="NZ_MUXZ01000044.1"/>
</dbReference>
<dbReference type="Proteomes" id="UP000254329">
    <property type="component" value="Unassembled WGS sequence"/>
</dbReference>
<accession>A0A1V4AYR9</accession>
<reference evidence="1 2" key="1">
    <citation type="submission" date="2018-06" db="EMBL/GenBank/DDBJ databases">
        <authorList>
            <consortium name="Pathogen Informatics"/>
            <person name="Doyle S."/>
        </authorList>
    </citation>
    <scope>NUCLEOTIDE SEQUENCE [LARGE SCALE GENOMIC DNA]</scope>
    <source>
        <strain evidence="1 2">NCTC1659</strain>
    </source>
</reference>
<dbReference type="STRING" id="733.B0186_10400"/>
<gene>
    <name evidence="1" type="ORF">NCTC1659_00434</name>
</gene>
<name>A0A1V4AYR9_9PAST</name>
<evidence type="ECO:0000313" key="2">
    <source>
        <dbReference type="Proteomes" id="UP000254329"/>
    </source>
</evidence>
<sequence length="106" mass="12391">MSELFDEHKPKICLEVIFKNSHEIYDVVIDANTKVLGGKVGIVDWEGTTFDDQLYLLSLFDDKQMAFIRKRPEHHHKVVAVIYKALEDVVDEIVEYEFWFSQGENS</sequence>
<evidence type="ECO:0000313" key="1">
    <source>
        <dbReference type="EMBL" id="STO59189.1"/>
    </source>
</evidence>
<keyword evidence="2" id="KW-1185">Reference proteome</keyword>
<dbReference type="AlphaFoldDB" id="A0A1V4AYR9"/>
<organism evidence="1 2">
    <name type="scientific">Canicola haemoglobinophilus</name>
    <dbReference type="NCBI Taxonomy" id="733"/>
    <lineage>
        <taxon>Bacteria</taxon>
        <taxon>Pseudomonadati</taxon>
        <taxon>Pseudomonadota</taxon>
        <taxon>Gammaproteobacteria</taxon>
        <taxon>Pasteurellales</taxon>
        <taxon>Pasteurellaceae</taxon>
        <taxon>Canicola</taxon>
    </lineage>
</organism>
<protein>
    <submittedName>
        <fullName evidence="1">Uncharacterized protein</fullName>
    </submittedName>
</protein>
<dbReference type="EMBL" id="UGHF01000001">
    <property type="protein sequence ID" value="STO59189.1"/>
    <property type="molecule type" value="Genomic_DNA"/>
</dbReference>
<proteinExistence type="predicted"/>